<keyword evidence="2" id="KW-1185">Reference proteome</keyword>
<dbReference type="RefSeq" id="WP_128628281.1">
    <property type="nucleotide sequence ID" value="NZ_RKST01000027.1"/>
</dbReference>
<protein>
    <submittedName>
        <fullName evidence="1">Uncharacterized protein</fullName>
    </submittedName>
</protein>
<name>A0A432V179_9HYPH</name>
<sequence length="148" mass="15490">MNSATAWLGDIAANPKISNAGCRLAVAIAAASNDQGRYRGRSMPLAVAAQQSSRHQGDLLAALAEQGYIRIHSQRGGRLDLEILAARDPVAPPSEKPYREIAGPVVGVVAKSKASFVAYVDADTAMVKLTIPREGAEAIAQAISQQPS</sequence>
<dbReference type="EMBL" id="RKST01000027">
    <property type="protein sequence ID" value="RUM95929.1"/>
    <property type="molecule type" value="Genomic_DNA"/>
</dbReference>
<evidence type="ECO:0000313" key="1">
    <source>
        <dbReference type="EMBL" id="RUM95929.1"/>
    </source>
</evidence>
<comment type="caution">
    <text evidence="1">The sequence shown here is derived from an EMBL/GenBank/DDBJ whole genome shotgun (WGS) entry which is preliminary data.</text>
</comment>
<gene>
    <name evidence="1" type="ORF">EET67_20630</name>
</gene>
<dbReference type="Proteomes" id="UP000281647">
    <property type="component" value="Unassembled WGS sequence"/>
</dbReference>
<reference evidence="1 2" key="1">
    <citation type="submission" date="2018-11" db="EMBL/GenBank/DDBJ databases">
        <title>Pseudaminobacter arsenicus sp. nov., an arsenic-resistant bacterium isolated from arsenic-rich aquifers.</title>
        <authorList>
            <person name="Mu Y."/>
        </authorList>
    </citation>
    <scope>NUCLEOTIDE SEQUENCE [LARGE SCALE GENOMIC DNA]</scope>
    <source>
        <strain evidence="1 2">CB3</strain>
    </source>
</reference>
<evidence type="ECO:0000313" key="2">
    <source>
        <dbReference type="Proteomes" id="UP000281647"/>
    </source>
</evidence>
<dbReference type="AlphaFoldDB" id="A0A432V179"/>
<proteinExistence type="predicted"/>
<accession>A0A432V179</accession>
<organism evidence="1 2">
    <name type="scientific">Borborobacter arsenicus</name>
    <dbReference type="NCBI Taxonomy" id="1851146"/>
    <lineage>
        <taxon>Bacteria</taxon>
        <taxon>Pseudomonadati</taxon>
        <taxon>Pseudomonadota</taxon>
        <taxon>Alphaproteobacteria</taxon>
        <taxon>Hyphomicrobiales</taxon>
        <taxon>Phyllobacteriaceae</taxon>
        <taxon>Borborobacter</taxon>
    </lineage>
</organism>